<protein>
    <submittedName>
        <fullName evidence="1">DUF2586 family protein</fullName>
    </submittedName>
</protein>
<dbReference type="RefSeq" id="WP_136013668.1">
    <property type="nucleotide sequence ID" value="NZ_SRZA01000006.1"/>
</dbReference>
<organism evidence="1 2">
    <name type="scientific">Bacteroides acidifaciens</name>
    <dbReference type="NCBI Taxonomy" id="85831"/>
    <lineage>
        <taxon>Bacteria</taxon>
        <taxon>Pseudomonadati</taxon>
        <taxon>Bacteroidota</taxon>
        <taxon>Bacteroidia</taxon>
        <taxon>Bacteroidales</taxon>
        <taxon>Bacteroidaceae</taxon>
        <taxon>Bacteroides</taxon>
    </lineage>
</organism>
<keyword evidence="2" id="KW-1185">Reference proteome</keyword>
<dbReference type="AlphaFoldDB" id="A0A4S2B1V1"/>
<dbReference type="Proteomes" id="UP000305751">
    <property type="component" value="Unassembled WGS sequence"/>
</dbReference>
<sequence length="394" mass="42413">MSTRLTINRTNGNVPKTLQGEDHITGFVAYLPDAETPASFKTDRVQPLSTIDAAEAAGITADATSWAVRVLHYHLSEIYRTNPAVSLYVGIFAKPTGASDAYSFAELKTVQNFAGGRIRQIGVWCGDRNMSADDIVTLQGIGDTLEDQAAELSILYAPKVANIKQITQDAAGIGKSRVSVVIGQAGSGTGATLYKDKGNAAKSSVSGLGTVLGLLSRAKVHQCIAWVRGFPTGINVPAFGDGTLYRDLDKALVEQLDKARYLFFVTQPGQTGSYMNDSHTMDEATSDYAAIESVRTMDKAVRGIRAKVVPDLAGNVYIDPETGKLKSYSVSYLESLANQALEEMERNGELSGYKVAIDPEQKVMSTGRIEFVIENVASPVVRHFNIKIGFSQTV</sequence>
<evidence type="ECO:0000313" key="2">
    <source>
        <dbReference type="Proteomes" id="UP000305751"/>
    </source>
</evidence>
<dbReference type="InterPro" id="IPR019694">
    <property type="entry name" value="Phage_HP1_Orf23"/>
</dbReference>
<accession>A0A4S2B1V1</accession>
<dbReference type="Pfam" id="PF10758">
    <property type="entry name" value="DUF2586"/>
    <property type="match status" value="1"/>
</dbReference>
<name>A0A4S2B1V1_9BACE</name>
<comment type="caution">
    <text evidence="1">The sequence shown here is derived from an EMBL/GenBank/DDBJ whole genome shotgun (WGS) entry which is preliminary data.</text>
</comment>
<dbReference type="EMBL" id="SRZA01000006">
    <property type="protein sequence ID" value="TGY07472.1"/>
    <property type="molecule type" value="Genomic_DNA"/>
</dbReference>
<reference evidence="1 2" key="1">
    <citation type="submission" date="2019-04" db="EMBL/GenBank/DDBJ databases">
        <title>Microbes associate with the intestines of laboratory mice.</title>
        <authorList>
            <person name="Navarre W."/>
            <person name="Wong E."/>
            <person name="Huang K."/>
            <person name="Tropini C."/>
            <person name="Ng K."/>
            <person name="Yu B."/>
        </authorList>
    </citation>
    <scope>NUCLEOTIDE SEQUENCE [LARGE SCALE GENOMIC DNA]</scope>
    <source>
        <strain evidence="1 2">NM70_E10</strain>
    </source>
</reference>
<proteinExistence type="predicted"/>
<evidence type="ECO:0000313" key="1">
    <source>
        <dbReference type="EMBL" id="TGY07472.1"/>
    </source>
</evidence>
<gene>
    <name evidence="1" type="ORF">E5356_04010</name>
</gene>